<feature type="region of interest" description="Disordered" evidence="1">
    <location>
        <begin position="1"/>
        <end position="31"/>
    </location>
</feature>
<dbReference type="InParanoid" id="A0A804LU61"/>
<feature type="region of interest" description="Disordered" evidence="1">
    <location>
        <begin position="92"/>
        <end position="165"/>
    </location>
</feature>
<name>A0A804LU61_MAIZE</name>
<sequence length="214" mass="23296">MNTSGSTDDDTWSFGGRRDVSSGRVGKGRPRRRCIGQGAAPRTGLLRLGLAGSGRRATLAESRWLSAMGRWPPTARASRACCRARWASRRLAAPRTRSGSRASLGSSSGKGLSHGCGTAAHREQGPRGSPPGPWPARAAGRARGCAHGRGGGAPTARARVRRGVRGGRAVHQRLDERLRARASWAWRRLGRTRGEGRRRRWWGPLASERRQEWR</sequence>
<reference evidence="2" key="3">
    <citation type="submission" date="2021-05" db="UniProtKB">
        <authorList>
            <consortium name="EnsemblPlants"/>
        </authorList>
    </citation>
    <scope>IDENTIFICATION</scope>
    <source>
        <strain evidence="2">cv. B73</strain>
    </source>
</reference>
<proteinExistence type="predicted"/>
<reference evidence="2" key="2">
    <citation type="submission" date="2019-07" db="EMBL/GenBank/DDBJ databases">
        <authorList>
            <person name="Seetharam A."/>
            <person name="Woodhouse M."/>
            <person name="Cannon E."/>
        </authorList>
    </citation>
    <scope>NUCLEOTIDE SEQUENCE [LARGE SCALE GENOMIC DNA]</scope>
    <source>
        <strain evidence="2">cv. B73</strain>
    </source>
</reference>
<evidence type="ECO:0000313" key="2">
    <source>
        <dbReference type="EnsemblPlants" id="Zm00001eb036870_P001"/>
    </source>
</evidence>
<dbReference type="EnsemblPlants" id="Zm00001eb036870_T001">
    <property type="protein sequence ID" value="Zm00001eb036870_P001"/>
    <property type="gene ID" value="Zm00001eb036870"/>
</dbReference>
<feature type="compositionally biased region" description="Low complexity" evidence="1">
    <location>
        <begin position="92"/>
        <end position="117"/>
    </location>
</feature>
<dbReference type="Proteomes" id="UP000007305">
    <property type="component" value="Chromosome 1"/>
</dbReference>
<protein>
    <submittedName>
        <fullName evidence="2">Uncharacterized protein</fullName>
    </submittedName>
</protein>
<feature type="region of interest" description="Disordered" evidence="1">
    <location>
        <begin position="193"/>
        <end position="214"/>
    </location>
</feature>
<keyword evidence="3" id="KW-1185">Reference proteome</keyword>
<organism evidence="2 3">
    <name type="scientific">Zea mays</name>
    <name type="common">Maize</name>
    <dbReference type="NCBI Taxonomy" id="4577"/>
    <lineage>
        <taxon>Eukaryota</taxon>
        <taxon>Viridiplantae</taxon>
        <taxon>Streptophyta</taxon>
        <taxon>Embryophyta</taxon>
        <taxon>Tracheophyta</taxon>
        <taxon>Spermatophyta</taxon>
        <taxon>Magnoliopsida</taxon>
        <taxon>Liliopsida</taxon>
        <taxon>Poales</taxon>
        <taxon>Poaceae</taxon>
        <taxon>PACMAD clade</taxon>
        <taxon>Panicoideae</taxon>
        <taxon>Andropogonodae</taxon>
        <taxon>Andropogoneae</taxon>
        <taxon>Tripsacinae</taxon>
        <taxon>Zea</taxon>
    </lineage>
</organism>
<accession>A0A804LU61</accession>
<dbReference type="AlphaFoldDB" id="A0A804LU61"/>
<reference evidence="3" key="1">
    <citation type="submission" date="2015-12" db="EMBL/GenBank/DDBJ databases">
        <title>Update maize B73 reference genome by single molecule sequencing technologies.</title>
        <authorList>
            <consortium name="Maize Genome Sequencing Project"/>
            <person name="Ware D."/>
        </authorList>
    </citation>
    <scope>NUCLEOTIDE SEQUENCE [LARGE SCALE GENOMIC DNA]</scope>
    <source>
        <strain evidence="3">cv. B73</strain>
    </source>
</reference>
<evidence type="ECO:0000256" key="1">
    <source>
        <dbReference type="SAM" id="MobiDB-lite"/>
    </source>
</evidence>
<feature type="compositionally biased region" description="Low complexity" evidence="1">
    <location>
        <begin position="135"/>
        <end position="145"/>
    </location>
</feature>
<dbReference type="Gramene" id="Zm00001eb036870_T001">
    <property type="protein sequence ID" value="Zm00001eb036870_P001"/>
    <property type="gene ID" value="Zm00001eb036870"/>
</dbReference>
<evidence type="ECO:0000313" key="3">
    <source>
        <dbReference type="Proteomes" id="UP000007305"/>
    </source>
</evidence>